<dbReference type="PANTHER" id="PTHR13318">
    <property type="entry name" value="PARTNER OF PAIRED, ISOFORM B-RELATED"/>
    <property type="match status" value="1"/>
</dbReference>
<dbReference type="Proteomes" id="UP000317238">
    <property type="component" value="Unassembled WGS sequence"/>
</dbReference>
<keyword evidence="2" id="KW-1133">Transmembrane helix</keyword>
<proteinExistence type="predicted"/>
<keyword evidence="2" id="KW-0472">Membrane</keyword>
<name>A0A5C5YF75_9PLAN</name>
<dbReference type="InterPro" id="IPR032675">
    <property type="entry name" value="LRR_dom_sf"/>
</dbReference>
<evidence type="ECO:0000256" key="1">
    <source>
        <dbReference type="SAM" id="MobiDB-lite"/>
    </source>
</evidence>
<dbReference type="SUPFAM" id="SSF52047">
    <property type="entry name" value="RNI-like"/>
    <property type="match status" value="1"/>
</dbReference>
<feature type="transmembrane region" description="Helical" evidence="2">
    <location>
        <begin position="38"/>
        <end position="58"/>
    </location>
</feature>
<sequence>MSSRRSRRRRSRGSSLFRWRRWKNPIRFDPSASDYQKAAFEIALAVTLALLVILNLPFQHVAVLTEGQYDASAIEFPINVSTLEPPSKAGWPFSFYSGHSFGAQSIGKWNLLKLAADFLVGVALMVAVGLYFWPRRQHLRRAKRWKRKAAYSVATAAAAIAIFAYFAVLHAHYLSDQSAAKKLRERGQVVQMAFLPRIVAPITPDFLARSRMRIVLASLAKPDDDLLDLALQQSELRSLRLFSGTYDEAKLRRLPTLRYLQDLSVRKHGIAPETLETWANCRILSQINLSDCPVSDDSLRPLSQIERISRLCLLGTDTTYGGIGDVKSLRRRIRELILECPEYGSEIIQVREWSNLRRIALLRRKNGTNPDVLSMSVADCPTLESILVSPRQRISFSARDLSVFRGVYAVDDVDLGKIVRFRGPSGPPEITTAGSDGKPSRPLAPWVTNTSLFDCDGLESLVLDAKSIGIFTIEKCKDLKYLVLLGSKAGLSRDADVPPIDRDVRQKLLQSLAEFKDPEQVALPGMKLDDVKLEPLTYNVNIKRLDLTGAQIDLASMRTLESMIGLQELNLTAVPLTPKTFAWINHAFASLVRLTISPEAANALAFSDHEHLAEIRIGDFQSMPTQVLGLVRLPRFRTPMLLSDQSREVRIKDVPELGGLGIPNQCECEISGVKGLQWFASGGTNCDDTSVSEVLQADQMKRLAIIRPVAAADSFGGMKQMKLLRQVDITGCPLGDEFLNSWDVPASLNTLVLDECLISDAAIPNLLSCGQLQGLGLAKTDLSESMLQALGRLERLKALGLSGLDLDGIDEAGRPIGSPALESFAGLEELRYLDLSECKLPSNAIDVLAKYPALRVVNLRGCGLSEEALQSLRLAKPDLLLDDALESHDFLRLLHRPDDRDDSVPGYSMPDLDRSQFPARDASDRDDS</sequence>
<keyword evidence="2" id="KW-0812">Transmembrane</keyword>
<gene>
    <name evidence="3" type="ORF">Pan14r_42390</name>
</gene>
<feature type="transmembrane region" description="Helical" evidence="2">
    <location>
        <begin position="153"/>
        <end position="174"/>
    </location>
</feature>
<dbReference type="EMBL" id="SJPL01000001">
    <property type="protein sequence ID" value="TWT71922.1"/>
    <property type="molecule type" value="Genomic_DNA"/>
</dbReference>
<dbReference type="GO" id="GO:0031146">
    <property type="term" value="P:SCF-dependent proteasomal ubiquitin-dependent protein catabolic process"/>
    <property type="evidence" value="ECO:0007669"/>
    <property type="project" value="TreeGrafter"/>
</dbReference>
<dbReference type="Gene3D" id="3.80.10.10">
    <property type="entry name" value="Ribonuclease Inhibitor"/>
    <property type="match status" value="3"/>
</dbReference>
<accession>A0A5C5YF75</accession>
<organism evidence="3 4">
    <name type="scientific">Crateriforma conspicua</name>
    <dbReference type="NCBI Taxonomy" id="2527996"/>
    <lineage>
        <taxon>Bacteria</taxon>
        <taxon>Pseudomonadati</taxon>
        <taxon>Planctomycetota</taxon>
        <taxon>Planctomycetia</taxon>
        <taxon>Planctomycetales</taxon>
        <taxon>Planctomycetaceae</taxon>
        <taxon>Crateriforma</taxon>
    </lineage>
</organism>
<protein>
    <submittedName>
        <fullName evidence="3">Leucine Rich repeats (2 copies)</fullName>
    </submittedName>
</protein>
<feature type="transmembrane region" description="Helical" evidence="2">
    <location>
        <begin position="114"/>
        <end position="133"/>
    </location>
</feature>
<evidence type="ECO:0000313" key="4">
    <source>
        <dbReference type="Proteomes" id="UP000317238"/>
    </source>
</evidence>
<dbReference type="AlphaFoldDB" id="A0A5C5YF75"/>
<feature type="region of interest" description="Disordered" evidence="1">
    <location>
        <begin position="898"/>
        <end position="928"/>
    </location>
</feature>
<keyword evidence="4" id="KW-1185">Reference proteome</keyword>
<dbReference type="GO" id="GO:0019005">
    <property type="term" value="C:SCF ubiquitin ligase complex"/>
    <property type="evidence" value="ECO:0007669"/>
    <property type="project" value="TreeGrafter"/>
</dbReference>
<evidence type="ECO:0000313" key="3">
    <source>
        <dbReference type="EMBL" id="TWT71922.1"/>
    </source>
</evidence>
<comment type="caution">
    <text evidence="3">The sequence shown here is derived from an EMBL/GenBank/DDBJ whole genome shotgun (WGS) entry which is preliminary data.</text>
</comment>
<reference evidence="3 4" key="1">
    <citation type="submission" date="2019-02" db="EMBL/GenBank/DDBJ databases">
        <title>Deep-cultivation of Planctomycetes and their phenomic and genomic characterization uncovers novel biology.</title>
        <authorList>
            <person name="Wiegand S."/>
            <person name="Jogler M."/>
            <person name="Boedeker C."/>
            <person name="Pinto D."/>
            <person name="Vollmers J."/>
            <person name="Rivas-Marin E."/>
            <person name="Kohn T."/>
            <person name="Peeters S.H."/>
            <person name="Heuer A."/>
            <person name="Rast P."/>
            <person name="Oberbeckmann S."/>
            <person name="Bunk B."/>
            <person name="Jeske O."/>
            <person name="Meyerdierks A."/>
            <person name="Storesund J.E."/>
            <person name="Kallscheuer N."/>
            <person name="Luecker S."/>
            <person name="Lage O.M."/>
            <person name="Pohl T."/>
            <person name="Merkel B.J."/>
            <person name="Hornburger P."/>
            <person name="Mueller R.-W."/>
            <person name="Bruemmer F."/>
            <person name="Labrenz M."/>
            <person name="Spormann A.M."/>
            <person name="Op Den Camp H."/>
            <person name="Overmann J."/>
            <person name="Amann R."/>
            <person name="Jetten M.S.M."/>
            <person name="Mascher T."/>
            <person name="Medema M.H."/>
            <person name="Devos D.P."/>
            <person name="Kaster A.-K."/>
            <person name="Ovreas L."/>
            <person name="Rohde M."/>
            <person name="Galperin M.Y."/>
            <person name="Jogler C."/>
        </authorList>
    </citation>
    <scope>NUCLEOTIDE SEQUENCE [LARGE SCALE GENOMIC DNA]</scope>
    <source>
        <strain evidence="3 4">Pan14r</strain>
    </source>
</reference>
<evidence type="ECO:0000256" key="2">
    <source>
        <dbReference type="SAM" id="Phobius"/>
    </source>
</evidence>